<reference evidence="1" key="1">
    <citation type="submission" date="2020-05" db="EMBL/GenBank/DDBJ databases">
        <authorList>
            <person name="Chiriac C."/>
            <person name="Salcher M."/>
            <person name="Ghai R."/>
            <person name="Kavagutti S V."/>
        </authorList>
    </citation>
    <scope>NUCLEOTIDE SEQUENCE</scope>
</reference>
<dbReference type="EMBL" id="CAEZVF010000166">
    <property type="protein sequence ID" value="CAB4626794.1"/>
    <property type="molecule type" value="Genomic_DNA"/>
</dbReference>
<sequence>MTRLRHPWVHLVARQLAAFTRLGSLGHLDLNVISVDQVLTRDTKSTRSHLLDRRTLAVSAGQGLVTLRVFSTFTGVGLSTEAVHGDRKSFVSFLRNGSVRHRARGKTLHNVRNRLDFINRDGWSITGAQVKESTQRHQTLRLVINLVRVFLEDVITTRTRGVLKAENSFWIKKVRFTLATPLILATDVECAVGWLDSTARMSY</sequence>
<name>A0A6J6IQV2_9ZZZZ</name>
<proteinExistence type="predicted"/>
<evidence type="ECO:0000313" key="1">
    <source>
        <dbReference type="EMBL" id="CAB4626794.1"/>
    </source>
</evidence>
<dbReference type="AlphaFoldDB" id="A0A6J6IQV2"/>
<protein>
    <submittedName>
        <fullName evidence="1">Unannotated protein</fullName>
    </submittedName>
</protein>
<gene>
    <name evidence="1" type="ORF">UFOPK1939_00983</name>
</gene>
<accession>A0A6J6IQV2</accession>
<organism evidence="1">
    <name type="scientific">freshwater metagenome</name>
    <dbReference type="NCBI Taxonomy" id="449393"/>
    <lineage>
        <taxon>unclassified sequences</taxon>
        <taxon>metagenomes</taxon>
        <taxon>ecological metagenomes</taxon>
    </lineage>
</organism>